<dbReference type="InterPro" id="IPR001870">
    <property type="entry name" value="B30.2/SPRY"/>
</dbReference>
<reference evidence="5 6" key="1">
    <citation type="submission" date="2021-07" db="EMBL/GenBank/DDBJ databases">
        <authorList>
            <person name="Palmer J.M."/>
        </authorList>
    </citation>
    <scope>NUCLEOTIDE SEQUENCE [LARGE SCALE GENOMIC DNA]</scope>
    <source>
        <strain evidence="5 6">AT_MEX2019</strain>
        <tissue evidence="5">Muscle</tissue>
    </source>
</reference>
<gene>
    <name evidence="5" type="ORF">ATANTOWER_010316</name>
</gene>
<sequence length="219" mass="25218">MDLKRTRTRLDQILKSWVNHQEQLLKSISIILGALNNTSTKKADKKGHLEIVRPKRADASEREIKLNDKRFEKLLKTLYSISKNLKAQLQRKTALLDSYPTVIDKQTCHSYATCLSYWEVDVRCYTAWAVGVVYGSLQRKGQDKDVKLGRNRNSWYMELKNRHLSAWHNDRHVACQGAGLTLPGRVGVWVNYDKGQLMFHDADRMIVPQKVFSSNDSSA</sequence>
<dbReference type="InterPro" id="IPR013320">
    <property type="entry name" value="ConA-like_dom_sf"/>
</dbReference>
<keyword evidence="3" id="KW-0862">Zinc</keyword>
<accession>A0ABU7A5G8</accession>
<name>A0ABU7A5G8_9TELE</name>
<keyword evidence="6" id="KW-1185">Reference proteome</keyword>
<dbReference type="PROSITE" id="PS50188">
    <property type="entry name" value="B302_SPRY"/>
    <property type="match status" value="1"/>
</dbReference>
<dbReference type="SUPFAM" id="SSF49899">
    <property type="entry name" value="Concanavalin A-like lectins/glucanases"/>
    <property type="match status" value="1"/>
</dbReference>
<evidence type="ECO:0000256" key="2">
    <source>
        <dbReference type="ARBA" id="ARBA00022771"/>
    </source>
</evidence>
<dbReference type="InterPro" id="IPR003877">
    <property type="entry name" value="SPRY_dom"/>
</dbReference>
<evidence type="ECO:0000256" key="1">
    <source>
        <dbReference type="ARBA" id="ARBA00022723"/>
    </source>
</evidence>
<evidence type="ECO:0000313" key="5">
    <source>
        <dbReference type="EMBL" id="MED6233332.1"/>
    </source>
</evidence>
<dbReference type="Pfam" id="PF00622">
    <property type="entry name" value="SPRY"/>
    <property type="match status" value="1"/>
</dbReference>
<proteinExistence type="predicted"/>
<feature type="domain" description="B30.2/SPRY" evidence="4">
    <location>
        <begin position="39"/>
        <end position="219"/>
    </location>
</feature>
<evidence type="ECO:0000256" key="3">
    <source>
        <dbReference type="ARBA" id="ARBA00022833"/>
    </source>
</evidence>
<dbReference type="Gene3D" id="2.60.120.920">
    <property type="match status" value="1"/>
</dbReference>
<dbReference type="Proteomes" id="UP001345963">
    <property type="component" value="Unassembled WGS sequence"/>
</dbReference>
<dbReference type="PANTHER" id="PTHR25465:SF5">
    <property type="entry name" value="E3 UBIQUITIN_ISG15 LIGASE TRIM25-RELATED"/>
    <property type="match status" value="1"/>
</dbReference>
<dbReference type="EMBL" id="JAHUTI010002297">
    <property type="protein sequence ID" value="MED6233332.1"/>
    <property type="molecule type" value="Genomic_DNA"/>
</dbReference>
<dbReference type="PANTHER" id="PTHR25465">
    <property type="entry name" value="B-BOX DOMAIN CONTAINING"/>
    <property type="match status" value="1"/>
</dbReference>
<keyword evidence="2" id="KW-0863">Zinc-finger</keyword>
<protein>
    <recommendedName>
        <fullName evidence="4">B30.2/SPRY domain-containing protein</fullName>
    </recommendedName>
</protein>
<comment type="caution">
    <text evidence="5">The sequence shown here is derived from an EMBL/GenBank/DDBJ whole genome shotgun (WGS) entry which is preliminary data.</text>
</comment>
<keyword evidence="1" id="KW-0479">Metal-binding</keyword>
<dbReference type="InterPro" id="IPR051051">
    <property type="entry name" value="E3_ubiq-ligase_TRIM/RNF"/>
</dbReference>
<evidence type="ECO:0000259" key="4">
    <source>
        <dbReference type="PROSITE" id="PS50188"/>
    </source>
</evidence>
<evidence type="ECO:0000313" key="6">
    <source>
        <dbReference type="Proteomes" id="UP001345963"/>
    </source>
</evidence>
<organism evidence="5 6">
    <name type="scientific">Ataeniobius toweri</name>
    <dbReference type="NCBI Taxonomy" id="208326"/>
    <lineage>
        <taxon>Eukaryota</taxon>
        <taxon>Metazoa</taxon>
        <taxon>Chordata</taxon>
        <taxon>Craniata</taxon>
        <taxon>Vertebrata</taxon>
        <taxon>Euteleostomi</taxon>
        <taxon>Actinopterygii</taxon>
        <taxon>Neopterygii</taxon>
        <taxon>Teleostei</taxon>
        <taxon>Neoteleostei</taxon>
        <taxon>Acanthomorphata</taxon>
        <taxon>Ovalentaria</taxon>
        <taxon>Atherinomorphae</taxon>
        <taxon>Cyprinodontiformes</taxon>
        <taxon>Goodeidae</taxon>
        <taxon>Ataeniobius</taxon>
    </lineage>
</organism>
<dbReference type="InterPro" id="IPR043136">
    <property type="entry name" value="B30.2/SPRY_sf"/>
</dbReference>